<evidence type="ECO:0008006" key="3">
    <source>
        <dbReference type="Google" id="ProtNLM"/>
    </source>
</evidence>
<reference evidence="2" key="1">
    <citation type="submission" date="2024-06" db="EMBL/GenBank/DDBJ databases">
        <authorList>
            <person name="Ryan C."/>
        </authorList>
    </citation>
    <scope>NUCLEOTIDE SEQUENCE [LARGE SCALE GENOMIC DNA]</scope>
</reference>
<dbReference type="AlphaFoldDB" id="A0ABC8ZSW8"/>
<dbReference type="EMBL" id="OZ075129">
    <property type="protein sequence ID" value="CAL4965381.1"/>
    <property type="molecule type" value="Genomic_DNA"/>
</dbReference>
<evidence type="ECO:0000313" key="1">
    <source>
        <dbReference type="EMBL" id="CAL4965381.1"/>
    </source>
</evidence>
<reference evidence="1 2" key="2">
    <citation type="submission" date="2024-10" db="EMBL/GenBank/DDBJ databases">
        <authorList>
            <person name="Ryan C."/>
        </authorList>
    </citation>
    <scope>NUCLEOTIDE SEQUENCE [LARGE SCALE GENOMIC DNA]</scope>
</reference>
<dbReference type="Proteomes" id="UP001497457">
    <property type="component" value="Chromosome 19rd"/>
</dbReference>
<accession>A0ABC8ZSW8</accession>
<organism evidence="1 2">
    <name type="scientific">Urochloa decumbens</name>
    <dbReference type="NCBI Taxonomy" id="240449"/>
    <lineage>
        <taxon>Eukaryota</taxon>
        <taxon>Viridiplantae</taxon>
        <taxon>Streptophyta</taxon>
        <taxon>Embryophyta</taxon>
        <taxon>Tracheophyta</taxon>
        <taxon>Spermatophyta</taxon>
        <taxon>Magnoliopsida</taxon>
        <taxon>Liliopsida</taxon>
        <taxon>Poales</taxon>
        <taxon>Poaceae</taxon>
        <taxon>PACMAD clade</taxon>
        <taxon>Panicoideae</taxon>
        <taxon>Panicodae</taxon>
        <taxon>Paniceae</taxon>
        <taxon>Melinidinae</taxon>
        <taxon>Urochloa</taxon>
    </lineage>
</organism>
<keyword evidence="2" id="KW-1185">Reference proteome</keyword>
<sequence length="204" mass="22922">MEEWRELARTVPGTLLRVAEGTIELLGTLDSAHRALAALIRVALSLLRGDADAVAVNRDEVREQPDARAMLDDARRALVRLRELHDMASQVFHLCATRPTRLAPEAADALWKTWARHRGETYRHGCRALESLRSAASHSRTSRDALLMVRSLPRQSPEWTAWVSASLNLLRRAVWAATKARLAARRMRDAVAVELEDALKVINR</sequence>
<protein>
    <recommendedName>
        <fullName evidence="3">CHAD domain-containing protein</fullName>
    </recommendedName>
</protein>
<evidence type="ECO:0000313" key="2">
    <source>
        <dbReference type="Proteomes" id="UP001497457"/>
    </source>
</evidence>
<gene>
    <name evidence="1" type="ORF">URODEC1_LOCUS47179</name>
</gene>
<name>A0ABC8ZSW8_9POAL</name>
<proteinExistence type="predicted"/>